<dbReference type="RefSeq" id="WP_058728013.1">
    <property type="nucleotide sequence ID" value="NZ_LDRB01000013.1"/>
</dbReference>
<name>A0ABR5S8L4_9MICO</name>
<proteinExistence type="predicted"/>
<organism evidence="1 2">
    <name type="scientific">Curtobacterium oceanosedimentum</name>
    <dbReference type="NCBI Taxonomy" id="465820"/>
    <lineage>
        <taxon>Bacteria</taxon>
        <taxon>Bacillati</taxon>
        <taxon>Actinomycetota</taxon>
        <taxon>Actinomycetes</taxon>
        <taxon>Micrococcales</taxon>
        <taxon>Microbacteriaceae</taxon>
        <taxon>Curtobacterium</taxon>
    </lineage>
</organism>
<dbReference type="Proteomes" id="UP000078335">
    <property type="component" value="Unassembled WGS sequence"/>
</dbReference>
<comment type="caution">
    <text evidence="1">The sequence shown here is derived from an EMBL/GenBank/DDBJ whole genome shotgun (WGS) entry which is preliminary data.</text>
</comment>
<protein>
    <recommendedName>
        <fullName evidence="3">ATP-binding protein</fullName>
    </recommendedName>
</protein>
<evidence type="ECO:0000313" key="1">
    <source>
        <dbReference type="EMBL" id="KTR41660.1"/>
    </source>
</evidence>
<dbReference type="EMBL" id="LDRB01000013">
    <property type="protein sequence ID" value="KTR41660.1"/>
    <property type="molecule type" value="Genomic_DNA"/>
</dbReference>
<reference evidence="1 2" key="1">
    <citation type="journal article" date="2016" name="Front. Microbiol.">
        <title>Genomic Resource of Rice Seed Associated Bacteria.</title>
        <authorList>
            <person name="Midha S."/>
            <person name="Bansal K."/>
            <person name="Sharma S."/>
            <person name="Kumar N."/>
            <person name="Patil P.P."/>
            <person name="Chaudhry V."/>
            <person name="Patil P.B."/>
        </authorList>
    </citation>
    <scope>NUCLEOTIDE SEQUENCE [LARGE SCALE GENOMIC DNA]</scope>
    <source>
        <strain evidence="1 2">NS263</strain>
    </source>
</reference>
<dbReference type="SUPFAM" id="SSF55874">
    <property type="entry name" value="ATPase domain of HSP90 chaperone/DNA topoisomerase II/histidine kinase"/>
    <property type="match status" value="1"/>
</dbReference>
<evidence type="ECO:0000313" key="2">
    <source>
        <dbReference type="Proteomes" id="UP000078335"/>
    </source>
</evidence>
<dbReference type="Pfam" id="PF13589">
    <property type="entry name" value="HATPase_c_3"/>
    <property type="match status" value="1"/>
</dbReference>
<gene>
    <name evidence="1" type="ORF">NS263_04065</name>
</gene>
<keyword evidence="2" id="KW-1185">Reference proteome</keyword>
<evidence type="ECO:0008006" key="3">
    <source>
        <dbReference type="Google" id="ProtNLM"/>
    </source>
</evidence>
<accession>A0ABR5S8L4</accession>
<sequence length="476" mass="51435">MADRIETVDASPVKRLLIDIITRDIGLIAAIVDLVDNSVDSARALRPDGDLAGMNIDLRLSPGAFSIEDNCGGITVKNAKDYVFRLGRTGAEPGLAGAIGQFGVGLKRALFKLGDSFIVSSVTRDESFTVDLDVAAWVDRREWSFPMRVHDAEPHAETGTTVIVDHLHESVAEAFADEGMNDPDSTLTVLFEELQSRHRLAVGNGLRITVNDRPIKPADSNVAVSDLVNPGYRSFVVPTPAGDMSVKIVVGVAPRVVVGIDEDGEPETQVNAASDAGWLVFGNGRLLLANDQTTTTGWGTGRNGMPQYHNQFARFRGFVYMESASADVIPWNTMKTGVDADSAAWAEVRRRMIEAGREVIVILNYAKTERQMKLAGSARDTPILDALESAGARDAAETVRDYATTFSMSITELRGDVTVVAKYPAPNPEVVATMKKIQYQVEASAFDDLVTATGTANAAEIGRQSFDAFYLTHVRA</sequence>
<dbReference type="Gene3D" id="3.30.565.10">
    <property type="entry name" value="Histidine kinase-like ATPase, C-terminal domain"/>
    <property type="match status" value="1"/>
</dbReference>
<dbReference type="InterPro" id="IPR036890">
    <property type="entry name" value="HATPase_C_sf"/>
</dbReference>